<protein>
    <submittedName>
        <fullName evidence="1">Oidioi.mRNA.OKI2018_I69.PAR.g11142.t1.cds</fullName>
    </submittedName>
</protein>
<evidence type="ECO:0000313" key="2">
    <source>
        <dbReference type="Proteomes" id="UP001158576"/>
    </source>
</evidence>
<name>A0ABN7RU81_OIKDI</name>
<sequence length="136" mass="15613">MDLCQTAPGTNYKRTFTPQKTITKTIIKKPESAKTPKKEPEKTSLKIDYCDSYHHRQSSGSLSGNERYNMLVERLEMEFEEKIDLILMTKTSESSNRGKFDIYLDGKLHHDSVEHGIPGPSAIENLIEILRKRLSK</sequence>
<gene>
    <name evidence="1" type="ORF">OKIOD_LOCUS2700</name>
</gene>
<accession>A0ABN7RU81</accession>
<dbReference type="Proteomes" id="UP001158576">
    <property type="component" value="Chromosome PAR"/>
</dbReference>
<organism evidence="1 2">
    <name type="scientific">Oikopleura dioica</name>
    <name type="common">Tunicate</name>
    <dbReference type="NCBI Taxonomy" id="34765"/>
    <lineage>
        <taxon>Eukaryota</taxon>
        <taxon>Metazoa</taxon>
        <taxon>Chordata</taxon>
        <taxon>Tunicata</taxon>
        <taxon>Appendicularia</taxon>
        <taxon>Copelata</taxon>
        <taxon>Oikopleuridae</taxon>
        <taxon>Oikopleura</taxon>
    </lineage>
</organism>
<reference evidence="1 2" key="1">
    <citation type="submission" date="2021-04" db="EMBL/GenBank/DDBJ databases">
        <authorList>
            <person name="Bliznina A."/>
        </authorList>
    </citation>
    <scope>NUCLEOTIDE SEQUENCE [LARGE SCALE GENOMIC DNA]</scope>
</reference>
<proteinExistence type="predicted"/>
<evidence type="ECO:0000313" key="1">
    <source>
        <dbReference type="EMBL" id="CAG5086214.1"/>
    </source>
</evidence>
<dbReference type="EMBL" id="OU015568">
    <property type="protein sequence ID" value="CAG5086214.1"/>
    <property type="molecule type" value="Genomic_DNA"/>
</dbReference>
<keyword evidence="2" id="KW-1185">Reference proteome</keyword>